<gene>
    <name evidence="1" type="ORF">E9229_001101</name>
</gene>
<dbReference type="AlphaFoldDB" id="A0A839QG97"/>
<proteinExistence type="predicted"/>
<dbReference type="EMBL" id="JACHVS010000001">
    <property type="protein sequence ID" value="MBB2994910.1"/>
    <property type="molecule type" value="Genomic_DNA"/>
</dbReference>
<evidence type="ECO:0000313" key="2">
    <source>
        <dbReference type="Proteomes" id="UP000523000"/>
    </source>
</evidence>
<comment type="caution">
    <text evidence="1">The sequence shown here is derived from an EMBL/GenBank/DDBJ whole genome shotgun (WGS) entry which is preliminary data.</text>
</comment>
<protein>
    <submittedName>
        <fullName evidence="1">Uncharacterized protein</fullName>
    </submittedName>
</protein>
<evidence type="ECO:0000313" key="1">
    <source>
        <dbReference type="EMBL" id="MBB2994910.1"/>
    </source>
</evidence>
<accession>A0A839QG97</accession>
<keyword evidence="2" id="KW-1185">Reference proteome</keyword>
<organism evidence="1 2">
    <name type="scientific">Paeniglutamicibacter cryotolerans</name>
    <dbReference type="NCBI Taxonomy" id="670079"/>
    <lineage>
        <taxon>Bacteria</taxon>
        <taxon>Bacillati</taxon>
        <taxon>Actinomycetota</taxon>
        <taxon>Actinomycetes</taxon>
        <taxon>Micrococcales</taxon>
        <taxon>Micrococcaceae</taxon>
        <taxon>Paeniglutamicibacter</taxon>
    </lineage>
</organism>
<reference evidence="1 2" key="1">
    <citation type="submission" date="2020-08" db="EMBL/GenBank/DDBJ databases">
        <title>Sequencing the genomes of 1000 actinobacteria strains.</title>
        <authorList>
            <person name="Klenk H.-P."/>
        </authorList>
    </citation>
    <scope>NUCLEOTIDE SEQUENCE [LARGE SCALE GENOMIC DNA]</scope>
    <source>
        <strain evidence="1 2">DSM 22826</strain>
    </source>
</reference>
<dbReference type="Proteomes" id="UP000523000">
    <property type="component" value="Unassembled WGS sequence"/>
</dbReference>
<name>A0A839QG97_9MICC</name>
<sequence length="48" mass="5370">MPNPIKKIATSRFPTAEFIFTGPEVLRARPAARVPRNPTRTHDLKGGR</sequence>